<name>A0A1H9AYA5_9LACT</name>
<evidence type="ECO:0000256" key="2">
    <source>
        <dbReference type="ARBA" id="ARBA00011123"/>
    </source>
</evidence>
<dbReference type="PANTHER" id="PTHR15004:SF0">
    <property type="entry name" value="GLUTAMYL-TRNA(GLN) AMIDOTRANSFERASE SUBUNIT C, MITOCHONDRIAL"/>
    <property type="match status" value="1"/>
</dbReference>
<gene>
    <name evidence="6" type="primary">gatC</name>
    <name evidence="7" type="ORF">SAMN04488558_102114</name>
</gene>
<keyword evidence="6" id="KW-0436">Ligase</keyword>
<dbReference type="InterPro" id="IPR003837">
    <property type="entry name" value="GatC"/>
</dbReference>
<evidence type="ECO:0000256" key="6">
    <source>
        <dbReference type="HAMAP-Rule" id="MF_00122"/>
    </source>
</evidence>
<dbReference type="EMBL" id="FOEN01000002">
    <property type="protein sequence ID" value="SEP81714.1"/>
    <property type="molecule type" value="Genomic_DNA"/>
</dbReference>
<dbReference type="SUPFAM" id="SSF141000">
    <property type="entry name" value="Glu-tRNAGln amidotransferase C subunit"/>
    <property type="match status" value="1"/>
</dbReference>
<comment type="subunit">
    <text evidence="2 6">Heterotrimer of A, B and C subunits.</text>
</comment>
<dbReference type="NCBIfam" id="TIGR00135">
    <property type="entry name" value="gatC"/>
    <property type="match status" value="1"/>
</dbReference>
<dbReference type="GO" id="GO:0006450">
    <property type="term" value="P:regulation of translational fidelity"/>
    <property type="evidence" value="ECO:0007669"/>
    <property type="project" value="InterPro"/>
</dbReference>
<comment type="catalytic activity">
    <reaction evidence="5 6">
        <text>L-glutamyl-tRNA(Gln) + L-glutamine + ATP + H2O = L-glutaminyl-tRNA(Gln) + L-glutamate + ADP + phosphate + H(+)</text>
        <dbReference type="Rhea" id="RHEA:17521"/>
        <dbReference type="Rhea" id="RHEA-COMP:9681"/>
        <dbReference type="Rhea" id="RHEA-COMP:9684"/>
        <dbReference type="ChEBI" id="CHEBI:15377"/>
        <dbReference type="ChEBI" id="CHEBI:15378"/>
        <dbReference type="ChEBI" id="CHEBI:29985"/>
        <dbReference type="ChEBI" id="CHEBI:30616"/>
        <dbReference type="ChEBI" id="CHEBI:43474"/>
        <dbReference type="ChEBI" id="CHEBI:58359"/>
        <dbReference type="ChEBI" id="CHEBI:78520"/>
        <dbReference type="ChEBI" id="CHEBI:78521"/>
        <dbReference type="ChEBI" id="CHEBI:456216"/>
    </reaction>
</comment>
<keyword evidence="7" id="KW-0808">Transferase</keyword>
<dbReference type="EC" id="6.3.5.-" evidence="6"/>
<evidence type="ECO:0000313" key="7">
    <source>
        <dbReference type="EMBL" id="SEP81714.1"/>
    </source>
</evidence>
<protein>
    <recommendedName>
        <fullName evidence="6">Aspartyl/glutamyl-tRNA(Asn/Gln) amidotransferase subunit C</fullName>
        <shortName evidence="6">Asp/Glu-ADT subunit C</shortName>
        <ecNumber evidence="6">6.3.5.-</ecNumber>
    </recommendedName>
</protein>
<accession>A0A1H9AYA5</accession>
<dbReference type="GO" id="GO:0006412">
    <property type="term" value="P:translation"/>
    <property type="evidence" value="ECO:0007669"/>
    <property type="project" value="UniProtKB-UniRule"/>
</dbReference>
<evidence type="ECO:0000256" key="1">
    <source>
        <dbReference type="ARBA" id="ARBA00010757"/>
    </source>
</evidence>
<proteinExistence type="inferred from homology"/>
<dbReference type="PANTHER" id="PTHR15004">
    <property type="entry name" value="GLUTAMYL-TRNA(GLN) AMIDOTRANSFERASE SUBUNIT C, MITOCHONDRIAL"/>
    <property type="match status" value="1"/>
</dbReference>
<sequence>MLNQEDIQRLAGLAKLVIADDELESYTDEIGRIMALVQELQVIDTEGIEPTFHGNQKKNVFREDQAVPSDLPKAMLANAPDSEDGFIRVPVIIESEEA</sequence>
<keyword evidence="6" id="KW-0547">Nucleotide-binding</keyword>
<dbReference type="Pfam" id="PF02686">
    <property type="entry name" value="GatC"/>
    <property type="match status" value="1"/>
</dbReference>
<dbReference type="RefSeq" id="WP_092570534.1">
    <property type="nucleotide sequence ID" value="NZ_CP149446.1"/>
</dbReference>
<dbReference type="GO" id="GO:0016740">
    <property type="term" value="F:transferase activity"/>
    <property type="evidence" value="ECO:0007669"/>
    <property type="project" value="UniProtKB-KW"/>
</dbReference>
<comment type="function">
    <text evidence="3 6">Allows the formation of correctly charged Asn-tRNA(Asn) or Gln-tRNA(Gln) through the transamidation of misacylated Asp-tRNA(Asn) or Glu-tRNA(Gln) in organisms which lack either or both of asparaginyl-tRNA or glutaminyl-tRNA synthetases. The reaction takes place in the presence of glutamine and ATP through an activated phospho-Asp-tRNA(Asn) or phospho-Glu-tRNA(Gln).</text>
</comment>
<dbReference type="GO" id="GO:0050566">
    <property type="term" value="F:asparaginyl-tRNA synthase (glutamine-hydrolyzing) activity"/>
    <property type="evidence" value="ECO:0007669"/>
    <property type="project" value="RHEA"/>
</dbReference>
<keyword evidence="6" id="KW-0067">ATP-binding</keyword>
<dbReference type="HAMAP" id="MF_00122">
    <property type="entry name" value="GatC"/>
    <property type="match status" value="1"/>
</dbReference>
<dbReference type="Proteomes" id="UP000198833">
    <property type="component" value="Unassembled WGS sequence"/>
</dbReference>
<dbReference type="GO" id="GO:0070681">
    <property type="term" value="P:glutaminyl-tRNAGln biosynthesis via transamidation"/>
    <property type="evidence" value="ECO:0007669"/>
    <property type="project" value="TreeGrafter"/>
</dbReference>
<dbReference type="GO" id="GO:0005524">
    <property type="term" value="F:ATP binding"/>
    <property type="evidence" value="ECO:0007669"/>
    <property type="project" value="UniProtKB-KW"/>
</dbReference>
<comment type="catalytic activity">
    <reaction evidence="4 6">
        <text>L-aspartyl-tRNA(Asn) + L-glutamine + ATP + H2O = L-asparaginyl-tRNA(Asn) + L-glutamate + ADP + phosphate + 2 H(+)</text>
        <dbReference type="Rhea" id="RHEA:14513"/>
        <dbReference type="Rhea" id="RHEA-COMP:9674"/>
        <dbReference type="Rhea" id="RHEA-COMP:9677"/>
        <dbReference type="ChEBI" id="CHEBI:15377"/>
        <dbReference type="ChEBI" id="CHEBI:15378"/>
        <dbReference type="ChEBI" id="CHEBI:29985"/>
        <dbReference type="ChEBI" id="CHEBI:30616"/>
        <dbReference type="ChEBI" id="CHEBI:43474"/>
        <dbReference type="ChEBI" id="CHEBI:58359"/>
        <dbReference type="ChEBI" id="CHEBI:78515"/>
        <dbReference type="ChEBI" id="CHEBI:78516"/>
        <dbReference type="ChEBI" id="CHEBI:456216"/>
    </reaction>
</comment>
<keyword evidence="6" id="KW-0648">Protein biosynthesis</keyword>
<dbReference type="GO" id="GO:0050567">
    <property type="term" value="F:glutaminyl-tRNA synthase (glutamine-hydrolyzing) activity"/>
    <property type="evidence" value="ECO:0007669"/>
    <property type="project" value="UniProtKB-UniRule"/>
</dbReference>
<dbReference type="InterPro" id="IPR036113">
    <property type="entry name" value="Asp/Glu-ADT_sf_sub_c"/>
</dbReference>
<evidence type="ECO:0000256" key="5">
    <source>
        <dbReference type="ARBA" id="ARBA00047913"/>
    </source>
</evidence>
<reference evidence="7 8" key="1">
    <citation type="submission" date="2016-10" db="EMBL/GenBank/DDBJ databases">
        <authorList>
            <person name="de Groot N.N."/>
        </authorList>
    </citation>
    <scope>NUCLEOTIDE SEQUENCE [LARGE SCALE GENOMIC DNA]</scope>
    <source>
        <strain evidence="7 8">DSM 15695</strain>
    </source>
</reference>
<dbReference type="AlphaFoldDB" id="A0A1H9AYA5"/>
<evidence type="ECO:0000256" key="3">
    <source>
        <dbReference type="ARBA" id="ARBA00024799"/>
    </source>
</evidence>
<evidence type="ECO:0000256" key="4">
    <source>
        <dbReference type="ARBA" id="ARBA00047380"/>
    </source>
</evidence>
<dbReference type="Gene3D" id="1.10.20.60">
    <property type="entry name" value="Glu-tRNAGln amidotransferase C subunit, N-terminal domain"/>
    <property type="match status" value="1"/>
</dbReference>
<dbReference type="STRING" id="89093.SAMN04488558_102114"/>
<organism evidence="7 8">
    <name type="scientific">Ignavigranum ruoffiae</name>
    <dbReference type="NCBI Taxonomy" id="89093"/>
    <lineage>
        <taxon>Bacteria</taxon>
        <taxon>Bacillati</taxon>
        <taxon>Bacillota</taxon>
        <taxon>Bacilli</taxon>
        <taxon>Lactobacillales</taxon>
        <taxon>Aerococcaceae</taxon>
        <taxon>Ignavigranum</taxon>
    </lineage>
</organism>
<evidence type="ECO:0000313" key="8">
    <source>
        <dbReference type="Proteomes" id="UP000198833"/>
    </source>
</evidence>
<dbReference type="OrthoDB" id="9813938at2"/>
<keyword evidence="8" id="KW-1185">Reference proteome</keyword>
<comment type="similarity">
    <text evidence="1 6">Belongs to the GatC family.</text>
</comment>